<keyword evidence="11" id="KW-1185">Reference proteome</keyword>
<evidence type="ECO:0000313" key="10">
    <source>
        <dbReference type="EMBL" id="PWB08626.1"/>
    </source>
</evidence>
<dbReference type="PROSITE" id="PS00216">
    <property type="entry name" value="SUGAR_TRANSPORT_1"/>
    <property type="match status" value="1"/>
</dbReference>
<reference evidence="11" key="1">
    <citation type="submission" date="2018-02" db="EMBL/GenBank/DDBJ databases">
        <authorList>
            <person name="Clavel T."/>
            <person name="Strowig T."/>
        </authorList>
    </citation>
    <scope>NUCLEOTIDE SEQUENCE [LARGE SCALE GENOMIC DNA]</scope>
    <source>
        <strain evidence="11">DSM 100764</strain>
    </source>
</reference>
<dbReference type="SUPFAM" id="SSF103473">
    <property type="entry name" value="MFS general substrate transporter"/>
    <property type="match status" value="1"/>
</dbReference>
<keyword evidence="4" id="KW-1003">Cell membrane</keyword>
<dbReference type="GO" id="GO:1990961">
    <property type="term" value="P:xenobiotic detoxification by transmembrane export across the plasma membrane"/>
    <property type="evidence" value="ECO:0007669"/>
    <property type="project" value="InterPro"/>
</dbReference>
<dbReference type="Proteomes" id="UP000244925">
    <property type="component" value="Unassembled WGS sequence"/>
</dbReference>
<feature type="transmembrane region" description="Helical" evidence="8">
    <location>
        <begin position="153"/>
        <end position="170"/>
    </location>
</feature>
<keyword evidence="5 8" id="KW-0812">Transmembrane</keyword>
<feature type="transmembrane region" description="Helical" evidence="8">
    <location>
        <begin position="326"/>
        <end position="347"/>
    </location>
</feature>
<evidence type="ECO:0000256" key="4">
    <source>
        <dbReference type="ARBA" id="ARBA00022475"/>
    </source>
</evidence>
<evidence type="ECO:0000256" key="6">
    <source>
        <dbReference type="ARBA" id="ARBA00022989"/>
    </source>
</evidence>
<evidence type="ECO:0000313" key="11">
    <source>
        <dbReference type="Proteomes" id="UP000244925"/>
    </source>
</evidence>
<dbReference type="NCBIfam" id="TIGR00710">
    <property type="entry name" value="efflux_Bcr_CflA"/>
    <property type="match status" value="1"/>
</dbReference>
<proteinExistence type="inferred from homology"/>
<feature type="transmembrane region" description="Helical" evidence="8">
    <location>
        <begin position="438"/>
        <end position="459"/>
    </location>
</feature>
<dbReference type="InterPro" id="IPR004812">
    <property type="entry name" value="Efflux_drug-R_Bcr/CmlA"/>
</dbReference>
<dbReference type="InterPro" id="IPR005829">
    <property type="entry name" value="Sugar_transporter_CS"/>
</dbReference>
<feature type="transmembrane region" description="Helical" evidence="8">
    <location>
        <begin position="414"/>
        <end position="432"/>
    </location>
</feature>
<dbReference type="Pfam" id="PF07690">
    <property type="entry name" value="MFS_1"/>
    <property type="match status" value="1"/>
</dbReference>
<evidence type="ECO:0000256" key="5">
    <source>
        <dbReference type="ARBA" id="ARBA00022692"/>
    </source>
</evidence>
<feature type="transmembrane region" description="Helical" evidence="8">
    <location>
        <begin position="290"/>
        <end position="314"/>
    </location>
</feature>
<keyword evidence="7 8" id="KW-0472">Membrane</keyword>
<sequence length="469" mass="49820">MPLAMIGRVNTIIFPAKGPLIISTFPAFFTFTDIPDTIFRCKNTTLFNRKIVIKQDMDNTKQNTNSTTSVSAMGRQLSAHPRYYTFLVGYLVCLSALGSFVNDMYSPALPAMVKFFHCSVPTGQMGLTMGMTGLGLGQIILGPVSDHYGRRPVLMVSLSLFIVSAIVSVFSPTIHTFNLCRLFQGMGASGGYFLARTIPADVYSGRPLARLMALIGAINGIAPASAPVIGGVTADQWGWKGVFVVLAVFAAIILALSPGLKESLAESKRSSGSILRSFGGYRHLLGNYRFMVHVCFKGAALGLLFAYISSAPFILQTHYGLSQTSYGFVIGFNSLFVVSGSMLALRFHPLKKAAVTGAGLLAAGVAAQAIALWHVHSLWLFEACMCVSLLGLGLIFSTTNTLAMNEGRQHAGEASAVLGVAGYAVGAVVSPLVGMGDILHSTAIVFVALTVITGVFALLTRHIAPDLDT</sequence>
<feature type="transmembrane region" description="Helical" evidence="8">
    <location>
        <begin position="379"/>
        <end position="402"/>
    </location>
</feature>
<dbReference type="InterPro" id="IPR036259">
    <property type="entry name" value="MFS_trans_sf"/>
</dbReference>
<feature type="transmembrane region" description="Helical" evidence="8">
    <location>
        <begin position="354"/>
        <end position="373"/>
    </location>
</feature>
<evidence type="ECO:0000256" key="1">
    <source>
        <dbReference type="ARBA" id="ARBA00004651"/>
    </source>
</evidence>
<comment type="caution">
    <text evidence="10">The sequence shown here is derived from an EMBL/GenBank/DDBJ whole genome shotgun (WGS) entry which is preliminary data.</text>
</comment>
<dbReference type="GO" id="GO:0005886">
    <property type="term" value="C:plasma membrane"/>
    <property type="evidence" value="ECO:0007669"/>
    <property type="project" value="UniProtKB-SubCell"/>
</dbReference>
<dbReference type="InterPro" id="IPR011701">
    <property type="entry name" value="MFS"/>
</dbReference>
<dbReference type="AlphaFoldDB" id="A0A2V1IV23"/>
<feature type="transmembrane region" description="Helical" evidence="8">
    <location>
        <begin position="83"/>
        <end position="101"/>
    </location>
</feature>
<organism evidence="10 11">
    <name type="scientific">Paramuribaculum intestinale</name>
    <dbReference type="NCBI Taxonomy" id="2094151"/>
    <lineage>
        <taxon>Bacteria</taxon>
        <taxon>Pseudomonadati</taxon>
        <taxon>Bacteroidota</taxon>
        <taxon>Bacteroidia</taxon>
        <taxon>Bacteroidales</taxon>
        <taxon>Muribaculaceae</taxon>
        <taxon>Paramuribaculum</taxon>
    </lineage>
</organism>
<dbReference type="CDD" id="cd17320">
    <property type="entry name" value="MFS_MdfA_MDR_like"/>
    <property type="match status" value="1"/>
</dbReference>
<evidence type="ECO:0000256" key="2">
    <source>
        <dbReference type="ARBA" id="ARBA00006236"/>
    </source>
</evidence>
<dbReference type="GO" id="GO:0042910">
    <property type="term" value="F:xenobiotic transmembrane transporter activity"/>
    <property type="evidence" value="ECO:0007669"/>
    <property type="project" value="InterPro"/>
</dbReference>
<gene>
    <name evidence="10" type="ORF">C5O25_03610</name>
</gene>
<dbReference type="PANTHER" id="PTHR23502">
    <property type="entry name" value="MAJOR FACILITATOR SUPERFAMILY"/>
    <property type="match status" value="1"/>
</dbReference>
<evidence type="ECO:0000256" key="7">
    <source>
        <dbReference type="ARBA" id="ARBA00023136"/>
    </source>
</evidence>
<name>A0A2V1IV23_9BACT</name>
<evidence type="ECO:0000259" key="9">
    <source>
        <dbReference type="PROSITE" id="PS50850"/>
    </source>
</evidence>
<accession>A0A2V1IV23</accession>
<evidence type="ECO:0000256" key="3">
    <source>
        <dbReference type="ARBA" id="ARBA00022448"/>
    </source>
</evidence>
<keyword evidence="6 8" id="KW-1133">Transmembrane helix</keyword>
<evidence type="ECO:0000256" key="8">
    <source>
        <dbReference type="SAM" id="Phobius"/>
    </source>
</evidence>
<dbReference type="EMBL" id="PUBV01000005">
    <property type="protein sequence ID" value="PWB08626.1"/>
    <property type="molecule type" value="Genomic_DNA"/>
</dbReference>
<dbReference type="PANTHER" id="PTHR23502:SF132">
    <property type="entry name" value="POLYAMINE TRANSPORTER 2-RELATED"/>
    <property type="match status" value="1"/>
</dbReference>
<feature type="transmembrane region" description="Helical" evidence="8">
    <location>
        <begin position="241"/>
        <end position="260"/>
    </location>
</feature>
<keyword evidence="3" id="KW-0813">Transport</keyword>
<dbReference type="InterPro" id="IPR020846">
    <property type="entry name" value="MFS_dom"/>
</dbReference>
<dbReference type="Gene3D" id="1.20.1720.10">
    <property type="entry name" value="Multidrug resistance protein D"/>
    <property type="match status" value="1"/>
</dbReference>
<protein>
    <submittedName>
        <fullName evidence="10">MFS transporter</fullName>
    </submittedName>
</protein>
<feature type="domain" description="Major facilitator superfamily (MFS) profile" evidence="9">
    <location>
        <begin position="84"/>
        <end position="468"/>
    </location>
</feature>
<dbReference type="PROSITE" id="PS50850">
    <property type="entry name" value="MFS"/>
    <property type="match status" value="1"/>
</dbReference>
<comment type="subcellular location">
    <subcellularLocation>
        <location evidence="1">Cell membrane</location>
        <topology evidence="1">Multi-pass membrane protein</topology>
    </subcellularLocation>
</comment>
<feature type="transmembrane region" description="Helical" evidence="8">
    <location>
        <begin position="121"/>
        <end position="141"/>
    </location>
</feature>
<comment type="similarity">
    <text evidence="2">Belongs to the major facilitator superfamily. Bcr/CmlA family.</text>
</comment>